<name>A0A2N8ZFA0_9VIBR</name>
<dbReference type="Gene3D" id="1.20.120.520">
    <property type="entry name" value="nmb1532 protein domain like"/>
    <property type="match status" value="1"/>
</dbReference>
<dbReference type="PANTHER" id="PTHR39966">
    <property type="entry name" value="BLL2471 PROTEIN-RELATED"/>
    <property type="match status" value="1"/>
</dbReference>
<dbReference type="RefSeq" id="WP_102523979.1">
    <property type="nucleotide sequence ID" value="NZ_LT960611.1"/>
</dbReference>
<dbReference type="Pfam" id="PF01814">
    <property type="entry name" value="Hemerythrin"/>
    <property type="match status" value="1"/>
</dbReference>
<dbReference type="AlphaFoldDB" id="A0A2N8ZFA0"/>
<evidence type="ECO:0000259" key="1">
    <source>
        <dbReference type="Pfam" id="PF01814"/>
    </source>
</evidence>
<dbReference type="Proteomes" id="UP000235828">
    <property type="component" value="Chromosome A"/>
</dbReference>
<dbReference type="KEGG" id="vta:A2614"/>
<reference evidence="2 3" key="1">
    <citation type="submission" date="2017-10" db="EMBL/GenBank/DDBJ databases">
        <authorList>
            <person name="Banno H."/>
            <person name="Chua N.-H."/>
        </authorList>
    </citation>
    <scope>NUCLEOTIDE SEQUENCE [LARGE SCALE GENOMIC DNA]</scope>
    <source>
        <strain evidence="2">Vibrio tapetis CECT4600</strain>
    </source>
</reference>
<dbReference type="OrthoDB" id="7349010at2"/>
<feature type="domain" description="Hemerythrin-like" evidence="1">
    <location>
        <begin position="2"/>
        <end position="135"/>
    </location>
</feature>
<organism evidence="2 3">
    <name type="scientific">Vibrio tapetis subsp. tapetis</name>
    <dbReference type="NCBI Taxonomy" id="1671868"/>
    <lineage>
        <taxon>Bacteria</taxon>
        <taxon>Pseudomonadati</taxon>
        <taxon>Pseudomonadota</taxon>
        <taxon>Gammaproteobacteria</taxon>
        <taxon>Vibrionales</taxon>
        <taxon>Vibrionaceae</taxon>
        <taxon>Vibrio</taxon>
    </lineage>
</organism>
<dbReference type="InterPro" id="IPR012312">
    <property type="entry name" value="Hemerythrin-like"/>
</dbReference>
<dbReference type="EMBL" id="LT960611">
    <property type="protein sequence ID" value="SON50587.1"/>
    <property type="molecule type" value="Genomic_DNA"/>
</dbReference>
<accession>A0A2N8ZFA0</accession>
<evidence type="ECO:0000313" key="2">
    <source>
        <dbReference type="EMBL" id="SON50587.1"/>
    </source>
</evidence>
<dbReference type="PANTHER" id="PTHR39966:SF1">
    <property type="entry name" value="HEMERYTHRIN-LIKE DOMAIN-CONTAINING PROTEIN"/>
    <property type="match status" value="1"/>
</dbReference>
<sequence length="183" mass="21856">MMLERIRREHGYMMRLLAILNKKLVALRNEQSVNYSLLKEVVDYLSNHSEKVHHPKEDILYLYYQAHYKDAGTIKDLEQEHKDLSELTDDFLNTIEMILQDAVVPLDMFADRLEDFIIRQKQHLEIEEKEILPLIDKHFTPDDWRAVELKWKAEDEDPVFGETIAERYKQLAERIKASDLMEN</sequence>
<proteinExistence type="predicted"/>
<evidence type="ECO:0000313" key="3">
    <source>
        <dbReference type="Proteomes" id="UP000235828"/>
    </source>
</evidence>
<keyword evidence="3" id="KW-1185">Reference proteome</keyword>
<gene>
    <name evidence="2" type="ORF">VTAP4600_A2614</name>
</gene>
<dbReference type="GO" id="GO:0005886">
    <property type="term" value="C:plasma membrane"/>
    <property type="evidence" value="ECO:0007669"/>
    <property type="project" value="TreeGrafter"/>
</dbReference>
<protein>
    <submittedName>
        <fullName evidence="2">Putative Hemerythrin</fullName>
    </submittedName>
</protein>